<protein>
    <submittedName>
        <fullName evidence="3">Autotransporter-associated beta strand protein</fullName>
    </submittedName>
</protein>
<feature type="region of interest" description="Disordered" evidence="2">
    <location>
        <begin position="1715"/>
        <end position="1767"/>
    </location>
</feature>
<gene>
    <name evidence="3" type="ORF">QO016_004968</name>
</gene>
<feature type="compositionally biased region" description="Gly residues" evidence="2">
    <location>
        <begin position="1719"/>
        <end position="1729"/>
    </location>
</feature>
<keyword evidence="1" id="KW-0732">Signal</keyword>
<dbReference type="RefSeq" id="WP_307443014.1">
    <property type="nucleotide sequence ID" value="NZ_JAUSVV010000033.1"/>
</dbReference>
<organism evidence="3 4">
    <name type="scientific">Methylobacterium persicinum</name>
    <dbReference type="NCBI Taxonomy" id="374426"/>
    <lineage>
        <taxon>Bacteria</taxon>
        <taxon>Pseudomonadati</taxon>
        <taxon>Pseudomonadota</taxon>
        <taxon>Alphaproteobacteria</taxon>
        <taxon>Hyphomicrobiales</taxon>
        <taxon>Methylobacteriaceae</taxon>
        <taxon>Methylobacterium</taxon>
    </lineage>
</organism>
<evidence type="ECO:0000313" key="4">
    <source>
        <dbReference type="Proteomes" id="UP001236369"/>
    </source>
</evidence>
<name>A0ABU0HVB0_9HYPH</name>
<feature type="non-terminal residue" evidence="3">
    <location>
        <position position="1767"/>
    </location>
</feature>
<accession>A0ABU0HVB0</accession>
<sequence length="1767" mass="170030">MGDDGDGGYGLLLTQSGATATVTDGVTITGGKGGKTGGGVGISGAGLTLTLSAGASVAGGLSSDGRQHAHAIDFTSGTNILELQGNGTQYATITGNVVASGSDNTLKFSGSGGNFTLSALNAAIGSNQFQGFGKVIVDTTGTWVMTDAGASNPNTWSVNTGTLQLGDAASGAVVYGDIAVGSGATLVGIGPSSVPTILVNVSGAVTVNSGGTLMLSAHSSAAALGVNALTLSAGSTLKVDLTSATTKALISVASTFSYNGALIITALGSKPTGTIPLIQYKDTDPAGTNAFSSVTGPNGYTYKTSLDTTNKVLNLLIAKADLYWNGSTTTGATTSVAGGNGIWSADATRTNWTGADGKAHLASDSSASPIFAGTAGTVTVSNTAGAVSVAGLKFVPDGYVIAGDTLTLASASGTPQVSVPGEGFATISAVLAGTQGLEIVGGGKLILTGENTYTGGTTITKGALQIGDGGKSGSVQGDITNNAKLVFNRSDDVTFGGAISGTGMLQKNSTGTLTLTGANTYSGETLVSAGTLNLTGAATFSGALTVESGATLSVGATAGFGSLAGGGTVTIAKDATLAVGTDNTSTEFSGGISGKGGLIKAGTGTLTVSGANTFTGGLAVTDGTVQLKGASALDKANVIRIEAGAILDLGTADVAVDSIWNSGWKGGTIKLHGNTLTLGGPAHDADLLPEYSGSIDGTGKVVKSGNGEQILYGSNTFTGTLQITGGTMRLASDGALSKNIAVTVAAPGTLKVMTPSATIGSLAGGGSVSGGTSAEDKPAMLTTGSDNTSTTFSGILADDPDGDGQLTLTKAGSGTLTLTGENTYTGGTTITSGTLQIGDGGKSGSVKGDITDNAKLVFNRADDLTYAGIVSGTGSLDKKGDGTLTLTGTHTYTGATTVIGGTLALAGGSVAGAVVVQSGGTLTGDPIGVKTGTVGGALAVEDGGTLKIASATTGLTIAGDLTLSGAALTALTLSAPSTVGAVSVDGNLTLGGSLNLRTAPGFATGTYRIFSYAGQLSGTGLTIGDAPADSLFSLDTAMNGQVNLLVFAGQYWNGAAGAETSGVVGGTGTWSANGTNWSDRTGSAANPWSDGALAVFAGTAGTVTVDAGAAPSVAAMSFVTDGYTLTGGAITLGGFAGGKSTRITVQDDKATGGGSATIASDLTGAGALSKQGAGTLTLLGTSRYTGATVVKAGTLAVSGSLASAVVVASGATLAGTGTVGAVTVVGGGTLAGVQGQTLTTGTLTLMPGAHVSAQLGASAGTTALFAVKGDLALNGVLDVGSATGTFGFGLYRLMSYTGTLSGNGLSVGTLGRSDNVPDATVRSDETAKTVDLVLGATQVSFWNAGKPGAGAVQGGDGTWNTSTIWTNAKGTTSTTVTEQATAIFTGTPGKVTVDAGAGPVTVGGIQFATSGYTVQGDALTLTSASTTVRVGDGTKAGASTVATIASPLSGTGGLRKTDHGTLVLTGANSFTGGTSVETGTLKVGHPQALGTGALSLNEGTTLAFAGDLTLTNAIRFLQKGDPIIDSGTGTVTIAGAISGVGDLSKIGSGTLILSGTETYTGATDVVSGTLVANGSLASSSGLTVESGATLGGSGTVPGVSALTGSIVAPGVATPYSTLNVAGSVSFAAGSTFRVQVDASGRTDAIVASGTATLSGGTVDVRAGTGTYTASQSYRILSTAGGLSGRFASLQTTTNLAFLQPVLNYDATGASLGFTRATDGGTGGSTGSGETGSSTAPGGATDPGSTGNPGGSTDTGGKTVVTFPSVAV</sequence>
<dbReference type="SUPFAM" id="SSF51126">
    <property type="entry name" value="Pectin lyase-like"/>
    <property type="match status" value="6"/>
</dbReference>
<evidence type="ECO:0000313" key="3">
    <source>
        <dbReference type="EMBL" id="MDQ0445439.1"/>
    </source>
</evidence>
<dbReference type="Gene3D" id="2.160.20.20">
    <property type="match status" value="2"/>
</dbReference>
<dbReference type="Proteomes" id="UP001236369">
    <property type="component" value="Unassembled WGS sequence"/>
</dbReference>
<dbReference type="Pfam" id="PF12951">
    <property type="entry name" value="PATR"/>
    <property type="match status" value="9"/>
</dbReference>
<feature type="compositionally biased region" description="Low complexity" evidence="2">
    <location>
        <begin position="1730"/>
        <end position="1739"/>
    </location>
</feature>
<keyword evidence="4" id="KW-1185">Reference proteome</keyword>
<dbReference type="InterPro" id="IPR013425">
    <property type="entry name" value="Autotrns_rpt"/>
</dbReference>
<dbReference type="PANTHER" id="PTHR35037">
    <property type="entry name" value="C-TERMINAL REGION OF AIDA-LIKE PROTEIN"/>
    <property type="match status" value="1"/>
</dbReference>
<dbReference type="InterPro" id="IPR011050">
    <property type="entry name" value="Pectin_lyase_fold/virulence"/>
</dbReference>
<dbReference type="EMBL" id="JAUSVV010000033">
    <property type="protein sequence ID" value="MDQ0445439.1"/>
    <property type="molecule type" value="Genomic_DNA"/>
</dbReference>
<comment type="caution">
    <text evidence="3">The sequence shown here is derived from an EMBL/GenBank/DDBJ whole genome shotgun (WGS) entry which is preliminary data.</text>
</comment>
<dbReference type="NCBIfam" id="TIGR02601">
    <property type="entry name" value="autotrns_rpt"/>
    <property type="match status" value="9"/>
</dbReference>
<dbReference type="InterPro" id="IPR051551">
    <property type="entry name" value="Autotransporter_adhesion"/>
</dbReference>
<proteinExistence type="predicted"/>
<reference evidence="3 4" key="1">
    <citation type="submission" date="2023-07" db="EMBL/GenBank/DDBJ databases">
        <title>Genomic Encyclopedia of Type Strains, Phase IV (KMG-IV): sequencing the most valuable type-strain genomes for metagenomic binning, comparative biology and taxonomic classification.</title>
        <authorList>
            <person name="Goeker M."/>
        </authorList>
    </citation>
    <scope>NUCLEOTIDE SEQUENCE [LARGE SCALE GENOMIC DNA]</scope>
    <source>
        <strain evidence="3 4">DSM 19562</strain>
    </source>
</reference>
<dbReference type="InterPro" id="IPR012332">
    <property type="entry name" value="Autotransporter_pectin_lyase_C"/>
</dbReference>
<evidence type="ECO:0000256" key="1">
    <source>
        <dbReference type="ARBA" id="ARBA00022729"/>
    </source>
</evidence>
<dbReference type="PANTHER" id="PTHR35037:SF3">
    <property type="entry name" value="C-TERMINAL REGION OF AIDA-LIKE PROTEIN"/>
    <property type="match status" value="1"/>
</dbReference>
<evidence type="ECO:0000256" key="2">
    <source>
        <dbReference type="SAM" id="MobiDB-lite"/>
    </source>
</evidence>